<dbReference type="PROSITE" id="PS50103">
    <property type="entry name" value="ZF_C3H1"/>
    <property type="match status" value="1"/>
</dbReference>
<dbReference type="Proteomes" id="UP001443914">
    <property type="component" value="Unassembled WGS sequence"/>
</dbReference>
<feature type="domain" description="C3H1-type" evidence="6">
    <location>
        <begin position="82"/>
        <end position="111"/>
    </location>
</feature>
<dbReference type="Gene3D" id="3.30.1370.210">
    <property type="match status" value="1"/>
</dbReference>
<evidence type="ECO:0000256" key="2">
    <source>
        <dbReference type="ARBA" id="ARBA00022771"/>
    </source>
</evidence>
<dbReference type="AlphaFoldDB" id="A0AAW1KYN7"/>
<dbReference type="InterPro" id="IPR000571">
    <property type="entry name" value="Znf_CCCH"/>
</dbReference>
<comment type="caution">
    <text evidence="7">The sequence shown here is derived from an EMBL/GenBank/DDBJ whole genome shotgun (WGS) entry which is preliminary data.</text>
</comment>
<evidence type="ECO:0000256" key="4">
    <source>
        <dbReference type="ARBA" id="ARBA00023125"/>
    </source>
</evidence>
<dbReference type="Pfam" id="PF00642">
    <property type="entry name" value="zf-CCCH"/>
    <property type="match status" value="1"/>
</dbReference>
<feature type="zinc finger region" description="C3H1-type" evidence="5">
    <location>
        <begin position="82"/>
        <end position="111"/>
    </location>
</feature>
<dbReference type="Pfam" id="PF25512">
    <property type="entry name" value="zf-CCCH_AtC3H23"/>
    <property type="match status" value="1"/>
</dbReference>
<evidence type="ECO:0000256" key="3">
    <source>
        <dbReference type="ARBA" id="ARBA00022833"/>
    </source>
</evidence>
<keyword evidence="4" id="KW-0238">DNA-binding</keyword>
<dbReference type="PANTHER" id="PTHR14493:SF90">
    <property type="entry name" value="ZINC FINGER CCCH DOMAIN-CONTAINING PROTEIN 2"/>
    <property type="match status" value="1"/>
</dbReference>
<dbReference type="SMART" id="SM00356">
    <property type="entry name" value="ZnF_C3H1"/>
    <property type="match status" value="2"/>
</dbReference>
<sequence>MYKVDVEKILREHSNNVYDAQVRYPNPFTGTEFKVDDFESDEFRMYSFKIKRCPLNRAHDWTICPYAHIGERARRRDPLRVPYVAVSCKNYRITGGACPRGELCEYAHGVFEYWLHPAKYRTQICNTGANCTRRVCFFAHKLDELRIEPTIRIPMWVPVPDHEQFEARARMLSTTNVAIDAGTTSNNIGCGPGLDVIEHHLMPNAPNPSRMSHPSSSRVVGSAPICERTQELRLEFLENLRMMRISDYNNYQIVQNNKGNNINEEIDVPNIDWVQDLLIG</sequence>
<dbReference type="InterPro" id="IPR057444">
    <property type="entry name" value="Znf-CCCH_AtC3H23-like"/>
</dbReference>
<keyword evidence="2 5" id="KW-0863">Zinc-finger</keyword>
<organism evidence="7 8">
    <name type="scientific">Saponaria officinalis</name>
    <name type="common">Common soapwort</name>
    <name type="synonym">Lychnis saponaria</name>
    <dbReference type="NCBI Taxonomy" id="3572"/>
    <lineage>
        <taxon>Eukaryota</taxon>
        <taxon>Viridiplantae</taxon>
        <taxon>Streptophyta</taxon>
        <taxon>Embryophyta</taxon>
        <taxon>Tracheophyta</taxon>
        <taxon>Spermatophyta</taxon>
        <taxon>Magnoliopsida</taxon>
        <taxon>eudicotyledons</taxon>
        <taxon>Gunneridae</taxon>
        <taxon>Pentapetalae</taxon>
        <taxon>Caryophyllales</taxon>
        <taxon>Caryophyllaceae</taxon>
        <taxon>Caryophylleae</taxon>
        <taxon>Saponaria</taxon>
    </lineage>
</organism>
<dbReference type="EMBL" id="JBDFQZ010000005">
    <property type="protein sequence ID" value="KAK9724416.1"/>
    <property type="molecule type" value="Genomic_DNA"/>
</dbReference>
<dbReference type="PANTHER" id="PTHR14493">
    <property type="entry name" value="UNKEMPT FAMILY MEMBER"/>
    <property type="match status" value="1"/>
</dbReference>
<evidence type="ECO:0000256" key="5">
    <source>
        <dbReference type="PROSITE-ProRule" id="PRU00723"/>
    </source>
</evidence>
<dbReference type="InterPro" id="IPR045234">
    <property type="entry name" value="Unkempt-like"/>
</dbReference>
<protein>
    <recommendedName>
        <fullName evidence="6">C3H1-type domain-containing protein</fullName>
    </recommendedName>
</protein>
<reference evidence="7" key="1">
    <citation type="submission" date="2024-03" db="EMBL/GenBank/DDBJ databases">
        <title>WGS assembly of Saponaria officinalis var. Norfolk2.</title>
        <authorList>
            <person name="Jenkins J."/>
            <person name="Shu S."/>
            <person name="Grimwood J."/>
            <person name="Barry K."/>
            <person name="Goodstein D."/>
            <person name="Schmutz J."/>
            <person name="Leebens-Mack J."/>
            <person name="Osbourn A."/>
        </authorList>
    </citation>
    <scope>NUCLEOTIDE SEQUENCE [LARGE SCALE GENOMIC DNA]</scope>
    <source>
        <strain evidence="7">JIC</strain>
    </source>
</reference>
<evidence type="ECO:0000259" key="6">
    <source>
        <dbReference type="PROSITE" id="PS50103"/>
    </source>
</evidence>
<evidence type="ECO:0000313" key="7">
    <source>
        <dbReference type="EMBL" id="KAK9724416.1"/>
    </source>
</evidence>
<keyword evidence="3 5" id="KW-0862">Zinc</keyword>
<gene>
    <name evidence="7" type="ORF">RND81_05G070400</name>
</gene>
<dbReference type="GO" id="GO:0003677">
    <property type="term" value="F:DNA binding"/>
    <property type="evidence" value="ECO:0007669"/>
    <property type="project" value="UniProtKB-KW"/>
</dbReference>
<name>A0AAW1KYN7_SAPOF</name>
<proteinExistence type="predicted"/>
<accession>A0AAW1KYN7</accession>
<evidence type="ECO:0000256" key="1">
    <source>
        <dbReference type="ARBA" id="ARBA00022723"/>
    </source>
</evidence>
<evidence type="ECO:0000313" key="8">
    <source>
        <dbReference type="Proteomes" id="UP001443914"/>
    </source>
</evidence>
<keyword evidence="8" id="KW-1185">Reference proteome</keyword>
<keyword evidence="1 5" id="KW-0479">Metal-binding</keyword>
<dbReference type="GO" id="GO:0008270">
    <property type="term" value="F:zinc ion binding"/>
    <property type="evidence" value="ECO:0007669"/>
    <property type="project" value="UniProtKB-KW"/>
</dbReference>